<dbReference type="PANTHER" id="PTHR46610:SF20">
    <property type="entry name" value="OS05G0181300 PROTEIN"/>
    <property type="match status" value="1"/>
</dbReference>
<name>A0AAV9A4U9_ACOGR</name>
<feature type="transmembrane region" description="Helical" evidence="1">
    <location>
        <begin position="21"/>
        <end position="38"/>
    </location>
</feature>
<keyword evidence="1" id="KW-0472">Membrane</keyword>
<dbReference type="EMBL" id="JAUJYN010000012">
    <property type="protein sequence ID" value="KAK1259216.1"/>
    <property type="molecule type" value="Genomic_DNA"/>
</dbReference>
<dbReference type="InterPro" id="IPR045501">
    <property type="entry name" value="DUF6490"/>
</dbReference>
<proteinExistence type="predicted"/>
<keyword evidence="3" id="KW-1185">Reference proteome</keyword>
<accession>A0AAV9A4U9</accession>
<evidence type="ECO:0000256" key="1">
    <source>
        <dbReference type="SAM" id="Phobius"/>
    </source>
</evidence>
<keyword evidence="1" id="KW-0812">Transmembrane</keyword>
<keyword evidence="1" id="KW-1133">Transmembrane helix</keyword>
<dbReference type="Proteomes" id="UP001179952">
    <property type="component" value="Unassembled WGS sequence"/>
</dbReference>
<comment type="caution">
    <text evidence="2">The sequence shown here is derived from an EMBL/GenBank/DDBJ whole genome shotgun (WGS) entry which is preliminary data.</text>
</comment>
<gene>
    <name evidence="2" type="ORF">QJS04_geneDACA021919</name>
</gene>
<feature type="transmembrane region" description="Helical" evidence="1">
    <location>
        <begin position="84"/>
        <end position="104"/>
    </location>
</feature>
<evidence type="ECO:0000313" key="2">
    <source>
        <dbReference type="EMBL" id="KAK1259216.1"/>
    </source>
</evidence>
<dbReference type="Pfam" id="PF20100">
    <property type="entry name" value="DUF6490"/>
    <property type="match status" value="1"/>
</dbReference>
<dbReference type="AlphaFoldDB" id="A0AAV9A4U9"/>
<reference evidence="2" key="2">
    <citation type="submission" date="2023-06" db="EMBL/GenBank/DDBJ databases">
        <authorList>
            <person name="Ma L."/>
            <person name="Liu K.-W."/>
            <person name="Li Z."/>
            <person name="Hsiao Y.-Y."/>
            <person name="Qi Y."/>
            <person name="Fu T."/>
            <person name="Tang G."/>
            <person name="Zhang D."/>
            <person name="Sun W.-H."/>
            <person name="Liu D.-K."/>
            <person name="Li Y."/>
            <person name="Chen G.-Z."/>
            <person name="Liu X.-D."/>
            <person name="Liao X.-Y."/>
            <person name="Jiang Y.-T."/>
            <person name="Yu X."/>
            <person name="Hao Y."/>
            <person name="Huang J."/>
            <person name="Zhao X.-W."/>
            <person name="Ke S."/>
            <person name="Chen Y.-Y."/>
            <person name="Wu W.-L."/>
            <person name="Hsu J.-L."/>
            <person name="Lin Y.-F."/>
            <person name="Huang M.-D."/>
            <person name="Li C.-Y."/>
            <person name="Huang L."/>
            <person name="Wang Z.-W."/>
            <person name="Zhao X."/>
            <person name="Zhong W.-Y."/>
            <person name="Peng D.-H."/>
            <person name="Ahmad S."/>
            <person name="Lan S."/>
            <person name="Zhang J.-S."/>
            <person name="Tsai W.-C."/>
            <person name="Van De Peer Y."/>
            <person name="Liu Z.-J."/>
        </authorList>
    </citation>
    <scope>NUCLEOTIDE SEQUENCE</scope>
    <source>
        <strain evidence="2">SCP</strain>
        <tissue evidence="2">Leaves</tissue>
    </source>
</reference>
<protein>
    <submittedName>
        <fullName evidence="2">Uncharacterized protein</fullName>
    </submittedName>
</protein>
<dbReference type="PANTHER" id="PTHR46610">
    <property type="entry name" value="OS05G0181300 PROTEIN"/>
    <property type="match status" value="1"/>
</dbReference>
<reference evidence="2" key="1">
    <citation type="journal article" date="2023" name="Nat. Commun.">
        <title>Diploid and tetraploid genomes of Acorus and the evolution of monocots.</title>
        <authorList>
            <person name="Ma L."/>
            <person name="Liu K.W."/>
            <person name="Li Z."/>
            <person name="Hsiao Y.Y."/>
            <person name="Qi Y."/>
            <person name="Fu T."/>
            <person name="Tang G.D."/>
            <person name="Zhang D."/>
            <person name="Sun W.H."/>
            <person name="Liu D.K."/>
            <person name="Li Y."/>
            <person name="Chen G.Z."/>
            <person name="Liu X.D."/>
            <person name="Liao X.Y."/>
            <person name="Jiang Y.T."/>
            <person name="Yu X."/>
            <person name="Hao Y."/>
            <person name="Huang J."/>
            <person name="Zhao X.W."/>
            <person name="Ke S."/>
            <person name="Chen Y.Y."/>
            <person name="Wu W.L."/>
            <person name="Hsu J.L."/>
            <person name="Lin Y.F."/>
            <person name="Huang M.D."/>
            <person name="Li C.Y."/>
            <person name="Huang L."/>
            <person name="Wang Z.W."/>
            <person name="Zhao X."/>
            <person name="Zhong W.Y."/>
            <person name="Peng D.H."/>
            <person name="Ahmad S."/>
            <person name="Lan S."/>
            <person name="Zhang J.S."/>
            <person name="Tsai W.C."/>
            <person name="Van de Peer Y."/>
            <person name="Liu Z.J."/>
        </authorList>
    </citation>
    <scope>NUCLEOTIDE SEQUENCE</scope>
    <source>
        <strain evidence="2">SCP</strain>
    </source>
</reference>
<sequence>MEAQPATPAGSRANFSLSSPLFIFCFFILTFNYIAVIRRATGDIWNITFAVSTYSLLVLLFYCLHAYERLSDGLKKKKKRFTAFIWSLGAMLNFMFAYRVSMVMPWGMSLGVWVMASLSIVATYYALFVYKEDDTRKN</sequence>
<feature type="transmembrane region" description="Helical" evidence="1">
    <location>
        <begin position="110"/>
        <end position="130"/>
    </location>
</feature>
<organism evidence="2 3">
    <name type="scientific">Acorus gramineus</name>
    <name type="common">Dwarf sweet flag</name>
    <dbReference type="NCBI Taxonomy" id="55184"/>
    <lineage>
        <taxon>Eukaryota</taxon>
        <taxon>Viridiplantae</taxon>
        <taxon>Streptophyta</taxon>
        <taxon>Embryophyta</taxon>
        <taxon>Tracheophyta</taxon>
        <taxon>Spermatophyta</taxon>
        <taxon>Magnoliopsida</taxon>
        <taxon>Liliopsida</taxon>
        <taxon>Acoraceae</taxon>
        <taxon>Acorus</taxon>
    </lineage>
</organism>
<evidence type="ECO:0000313" key="3">
    <source>
        <dbReference type="Proteomes" id="UP001179952"/>
    </source>
</evidence>
<feature type="transmembrane region" description="Helical" evidence="1">
    <location>
        <begin position="44"/>
        <end position="64"/>
    </location>
</feature>